<evidence type="ECO:0000313" key="2">
    <source>
        <dbReference type="Proteomes" id="UP000054721"/>
    </source>
</evidence>
<dbReference type="EMBL" id="JYDW01000171">
    <property type="protein sequence ID" value="KRZ53209.1"/>
    <property type="molecule type" value="Genomic_DNA"/>
</dbReference>
<evidence type="ECO:0000313" key="1">
    <source>
        <dbReference type="EMBL" id="KRZ53209.1"/>
    </source>
</evidence>
<protein>
    <submittedName>
        <fullName evidence="1">Uncharacterized protein</fullName>
    </submittedName>
</protein>
<dbReference type="AlphaFoldDB" id="A0A0V1L0W7"/>
<sequence length="208" mass="24030">MDGKQLLIPLWYNLENTIHALGSHGCQQSNVGTRRKYQYMFRFTSNKLLMARNTFTKQMNSKGKNKETMNKHAYLLSSANVRSFSDPGSEPLLVGNCSARRTMAAKAWRQIKNKFILYACRRAKQMNSKGKNKETMNKHAYLLSSANVRSFSDPGSEPLLVGNCSARRTMAAKAWRQIKNKFILYACRRGLEQRWIMRICHRENLSRI</sequence>
<accession>A0A0V1L0W7</accession>
<gene>
    <name evidence="1" type="ORF">T02_151</name>
</gene>
<comment type="caution">
    <text evidence="1">The sequence shown here is derived from an EMBL/GenBank/DDBJ whole genome shotgun (WGS) entry which is preliminary data.</text>
</comment>
<reference evidence="1 2" key="1">
    <citation type="submission" date="2015-05" db="EMBL/GenBank/DDBJ databases">
        <title>Evolution of Trichinella species and genotypes.</title>
        <authorList>
            <person name="Korhonen P.K."/>
            <person name="Edoardo P."/>
            <person name="Giuseppe L.R."/>
            <person name="Gasser R.B."/>
        </authorList>
    </citation>
    <scope>NUCLEOTIDE SEQUENCE [LARGE SCALE GENOMIC DNA]</scope>
    <source>
        <strain evidence="1">ISS10</strain>
    </source>
</reference>
<proteinExistence type="predicted"/>
<dbReference type="Proteomes" id="UP000054721">
    <property type="component" value="Unassembled WGS sequence"/>
</dbReference>
<dbReference type="STRING" id="6335.A0A0V1L0W7"/>
<organism evidence="1 2">
    <name type="scientific">Trichinella nativa</name>
    <dbReference type="NCBI Taxonomy" id="6335"/>
    <lineage>
        <taxon>Eukaryota</taxon>
        <taxon>Metazoa</taxon>
        <taxon>Ecdysozoa</taxon>
        <taxon>Nematoda</taxon>
        <taxon>Enoplea</taxon>
        <taxon>Dorylaimia</taxon>
        <taxon>Trichinellida</taxon>
        <taxon>Trichinellidae</taxon>
        <taxon>Trichinella</taxon>
    </lineage>
</organism>
<name>A0A0V1L0W7_9BILA</name>
<keyword evidence="2" id="KW-1185">Reference proteome</keyword>